<dbReference type="SUPFAM" id="SSF52540">
    <property type="entry name" value="P-loop containing nucleoside triphosphate hydrolases"/>
    <property type="match status" value="1"/>
</dbReference>
<dbReference type="Proteomes" id="UP000235371">
    <property type="component" value="Unassembled WGS sequence"/>
</dbReference>
<keyword evidence="1" id="KW-0175">Coiled coil</keyword>
<dbReference type="InterPro" id="IPR027417">
    <property type="entry name" value="P-loop_NTPase"/>
</dbReference>
<dbReference type="OrthoDB" id="8954335at2759"/>
<evidence type="ECO:0000313" key="4">
    <source>
        <dbReference type="Proteomes" id="UP000235371"/>
    </source>
</evidence>
<dbReference type="EMBL" id="KZ613903">
    <property type="protein sequence ID" value="PMD52488.1"/>
    <property type="molecule type" value="Genomic_DNA"/>
</dbReference>
<dbReference type="RefSeq" id="XP_024729392.1">
    <property type="nucleotide sequence ID" value="XM_024875956.1"/>
</dbReference>
<evidence type="ECO:0000256" key="2">
    <source>
        <dbReference type="SAM" id="Phobius"/>
    </source>
</evidence>
<name>A0A2J6SP15_9HELO</name>
<keyword evidence="2" id="KW-0472">Membrane</keyword>
<sequence length="334" mass="37183">MNPDNREWERVDEKMILVMRLTGAGKSYFIQQLTGMNVSAGHELKVHILYLANFVAGTEKCQVIQTSIGNTDFAIMDTPGFDGTTRSDAEILKVITEQLSIIRLGYNLKGIVYLHRITDNRMGGSAMRSLDIFEKLVGEDALSNVVLATTMWGNVVDIAAANRRDSELREEYWGSMRRRGSTATRFDGTRESARAIVEQLLGKKAVVLKVQEELVDREMSLNQTAAGVLLELEVYAEAEQIRKRLEQLESELKYEKDSNKRLEVKRSQRRNAKAFSQCAEDKKTMKSKPGVEVKGKLKKWAESGGKIGLQALQGLAAIVSISFGIAGFILGAGF</sequence>
<dbReference type="GeneID" id="36584035"/>
<evidence type="ECO:0008006" key="5">
    <source>
        <dbReference type="Google" id="ProtNLM"/>
    </source>
</evidence>
<keyword evidence="2" id="KW-1133">Transmembrane helix</keyword>
<dbReference type="STRING" id="1095630.A0A2J6SP15"/>
<proteinExistence type="predicted"/>
<dbReference type="Gene3D" id="3.40.50.300">
    <property type="entry name" value="P-loop containing nucleotide triphosphate hydrolases"/>
    <property type="match status" value="1"/>
</dbReference>
<organism evidence="3 4">
    <name type="scientific">Hyaloscypha bicolor E</name>
    <dbReference type="NCBI Taxonomy" id="1095630"/>
    <lineage>
        <taxon>Eukaryota</taxon>
        <taxon>Fungi</taxon>
        <taxon>Dikarya</taxon>
        <taxon>Ascomycota</taxon>
        <taxon>Pezizomycotina</taxon>
        <taxon>Leotiomycetes</taxon>
        <taxon>Helotiales</taxon>
        <taxon>Hyaloscyphaceae</taxon>
        <taxon>Hyaloscypha</taxon>
        <taxon>Hyaloscypha bicolor</taxon>
    </lineage>
</organism>
<keyword evidence="4" id="KW-1185">Reference proteome</keyword>
<dbReference type="AlphaFoldDB" id="A0A2J6SP15"/>
<reference evidence="3 4" key="1">
    <citation type="submission" date="2016-04" db="EMBL/GenBank/DDBJ databases">
        <title>A degradative enzymes factory behind the ericoid mycorrhizal symbiosis.</title>
        <authorList>
            <consortium name="DOE Joint Genome Institute"/>
            <person name="Martino E."/>
            <person name="Morin E."/>
            <person name="Grelet G."/>
            <person name="Kuo A."/>
            <person name="Kohler A."/>
            <person name="Daghino S."/>
            <person name="Barry K."/>
            <person name="Choi C."/>
            <person name="Cichocki N."/>
            <person name="Clum A."/>
            <person name="Copeland A."/>
            <person name="Hainaut M."/>
            <person name="Haridas S."/>
            <person name="Labutti K."/>
            <person name="Lindquist E."/>
            <person name="Lipzen A."/>
            <person name="Khouja H.-R."/>
            <person name="Murat C."/>
            <person name="Ohm R."/>
            <person name="Olson A."/>
            <person name="Spatafora J."/>
            <person name="Veneault-Fourrey C."/>
            <person name="Henrissat B."/>
            <person name="Grigoriev I."/>
            <person name="Martin F."/>
            <person name="Perotto S."/>
        </authorList>
    </citation>
    <scope>NUCLEOTIDE SEQUENCE [LARGE SCALE GENOMIC DNA]</scope>
    <source>
        <strain evidence="3 4">E</strain>
    </source>
</reference>
<evidence type="ECO:0000256" key="1">
    <source>
        <dbReference type="SAM" id="Coils"/>
    </source>
</evidence>
<evidence type="ECO:0000313" key="3">
    <source>
        <dbReference type="EMBL" id="PMD52488.1"/>
    </source>
</evidence>
<feature type="coiled-coil region" evidence="1">
    <location>
        <begin position="231"/>
        <end position="265"/>
    </location>
</feature>
<accession>A0A2J6SP15</accession>
<feature type="transmembrane region" description="Helical" evidence="2">
    <location>
        <begin position="307"/>
        <end position="330"/>
    </location>
</feature>
<protein>
    <recommendedName>
        <fullName evidence="5">G domain-containing protein</fullName>
    </recommendedName>
</protein>
<gene>
    <name evidence="3" type="ORF">K444DRAFT_543306</name>
</gene>
<keyword evidence="2" id="KW-0812">Transmembrane</keyword>
<dbReference type="InParanoid" id="A0A2J6SP15"/>